<dbReference type="AlphaFoldDB" id="A0A5C8KFR7"/>
<dbReference type="Proteomes" id="UP000321926">
    <property type="component" value="Unassembled WGS sequence"/>
</dbReference>
<proteinExistence type="predicted"/>
<dbReference type="EMBL" id="VRTY01000003">
    <property type="protein sequence ID" value="TXK52413.1"/>
    <property type="molecule type" value="Genomic_DNA"/>
</dbReference>
<evidence type="ECO:0000313" key="2">
    <source>
        <dbReference type="EMBL" id="TXK52413.1"/>
    </source>
</evidence>
<dbReference type="RefSeq" id="WP_147919985.1">
    <property type="nucleotide sequence ID" value="NZ_VRTY01000003.1"/>
</dbReference>
<accession>A0A5C8KFR7</accession>
<sequence length="512" mass="57283">MFFLPSHNRLLLLLFLVLYVVFPTSNSSLDAYFYAGAVKYGEHLFLPHHLLYNSTCYLLTLPLRLLGAGVDVLSLLKVLNALFAVLCLWVLTKILQQLQVPAAAIFSWLLVAGASFGVWRFATENEVYLLPLIFSLGASYLYVRYSRQPKKAFLVVSGILAALACLYHQVQFFWWLGLLAGVLWQCRSIGAFVAFALPALLVPVGYVLVVVFYLQQPVHLQHLLTFVFHDFTTGSAGTSVGLLNFTLTGISLVRTFVQVHGLMWHLVSQSWFWILPAMVSGTLVVFALLKVPLFSTATTTASVHSTGKIHLLILLLHLGFAWFAVGNAEFMVMVPYLLPLVLWNRVNAVVIRYAGLAMLVWNFCYGIFPAYYFNLSTSKELAQRVKQQPEALFVLQEANAVRNLYYYIYGLEDVPTVLKSPAQLAANPAALAALANQLHSHLQTNPEVPILTDCVQKQTILNRAFFVTEDFNEQFFQQFGTATADSLATFYGKHYLHILKTKAGQATANHLK</sequence>
<feature type="transmembrane region" description="Helical" evidence="1">
    <location>
        <begin position="270"/>
        <end position="289"/>
    </location>
</feature>
<name>A0A5C8KFR7_9BACT</name>
<evidence type="ECO:0008006" key="4">
    <source>
        <dbReference type="Google" id="ProtNLM"/>
    </source>
</evidence>
<feature type="transmembrane region" description="Helical" evidence="1">
    <location>
        <begin position="309"/>
        <end position="338"/>
    </location>
</feature>
<feature type="transmembrane region" description="Helical" evidence="1">
    <location>
        <begin position="226"/>
        <end position="250"/>
    </location>
</feature>
<evidence type="ECO:0000256" key="1">
    <source>
        <dbReference type="SAM" id="Phobius"/>
    </source>
</evidence>
<feature type="transmembrane region" description="Helical" evidence="1">
    <location>
        <begin position="152"/>
        <end position="177"/>
    </location>
</feature>
<comment type="caution">
    <text evidence="2">The sequence shown here is derived from an EMBL/GenBank/DDBJ whole genome shotgun (WGS) entry which is preliminary data.</text>
</comment>
<keyword evidence="1" id="KW-1133">Transmembrane helix</keyword>
<feature type="transmembrane region" description="Helical" evidence="1">
    <location>
        <begin position="189"/>
        <end position="214"/>
    </location>
</feature>
<feature type="transmembrane region" description="Helical" evidence="1">
    <location>
        <begin position="103"/>
        <end position="122"/>
    </location>
</feature>
<evidence type="ECO:0000313" key="3">
    <source>
        <dbReference type="Proteomes" id="UP000321926"/>
    </source>
</evidence>
<reference evidence="2 3" key="1">
    <citation type="submission" date="2019-08" db="EMBL/GenBank/DDBJ databases">
        <authorList>
            <person name="Shi S."/>
        </authorList>
    </citation>
    <scope>NUCLEOTIDE SEQUENCE [LARGE SCALE GENOMIC DNA]</scope>
    <source>
        <strain evidence="2 3">GY10130</strain>
    </source>
</reference>
<keyword evidence="1" id="KW-0472">Membrane</keyword>
<feature type="transmembrane region" description="Helical" evidence="1">
    <location>
        <begin position="350"/>
        <end position="373"/>
    </location>
</feature>
<feature type="transmembrane region" description="Helical" evidence="1">
    <location>
        <begin position="72"/>
        <end position="91"/>
    </location>
</feature>
<feature type="transmembrane region" description="Helical" evidence="1">
    <location>
        <begin position="128"/>
        <end position="145"/>
    </location>
</feature>
<gene>
    <name evidence="2" type="ORF">FVR03_01465</name>
</gene>
<protein>
    <recommendedName>
        <fullName evidence="4">Glycosyltransferase RgtA/B/C/D-like domain-containing protein</fullName>
    </recommendedName>
</protein>
<keyword evidence="1" id="KW-0812">Transmembrane</keyword>
<organism evidence="2 3">
    <name type="scientific">Pontibacter qinzhouensis</name>
    <dbReference type="NCBI Taxonomy" id="2603253"/>
    <lineage>
        <taxon>Bacteria</taxon>
        <taxon>Pseudomonadati</taxon>
        <taxon>Bacteroidota</taxon>
        <taxon>Cytophagia</taxon>
        <taxon>Cytophagales</taxon>
        <taxon>Hymenobacteraceae</taxon>
        <taxon>Pontibacter</taxon>
    </lineage>
</organism>
<keyword evidence="3" id="KW-1185">Reference proteome</keyword>
<dbReference type="OrthoDB" id="892253at2"/>